<keyword evidence="3 5" id="KW-1133">Transmembrane helix</keyword>
<keyword evidence="4 5" id="KW-0472">Membrane</keyword>
<evidence type="ECO:0000256" key="1">
    <source>
        <dbReference type="ARBA" id="ARBA00004141"/>
    </source>
</evidence>
<dbReference type="InterPro" id="IPR032808">
    <property type="entry name" value="DoxX"/>
</dbReference>
<dbReference type="EMBL" id="FQYP01000005">
    <property type="protein sequence ID" value="SHJ11874.1"/>
    <property type="molecule type" value="Genomic_DNA"/>
</dbReference>
<reference evidence="7" key="1">
    <citation type="submission" date="2016-11" db="EMBL/GenBank/DDBJ databases">
        <authorList>
            <person name="Varghese N."/>
            <person name="Submissions S."/>
        </authorList>
    </citation>
    <scope>NUCLEOTIDE SEQUENCE [LARGE SCALE GENOMIC DNA]</scope>
    <source>
        <strain evidence="7">DSM 22623</strain>
    </source>
</reference>
<evidence type="ECO:0000256" key="2">
    <source>
        <dbReference type="ARBA" id="ARBA00022692"/>
    </source>
</evidence>
<dbReference type="AlphaFoldDB" id="A0A1M6GPL1"/>
<protein>
    <submittedName>
        <fullName evidence="6">DoxX-like family protein</fullName>
    </submittedName>
</protein>
<evidence type="ECO:0000313" key="6">
    <source>
        <dbReference type="EMBL" id="SHJ11874.1"/>
    </source>
</evidence>
<evidence type="ECO:0000256" key="5">
    <source>
        <dbReference type="SAM" id="Phobius"/>
    </source>
</evidence>
<sequence length="120" mass="13285">MSTIIILTYLSAISFIFYGINCLVKPKMKSEFIRFGLQKWRTLTGTLQLIGGFGLVIGLYVSPLLTALSALGLGILMFMGFGVRISVGDNMLLSFPALIFGFLNIFLSFYYSTTIYALNN</sequence>
<dbReference type="Proteomes" id="UP000184432">
    <property type="component" value="Unassembled WGS sequence"/>
</dbReference>
<comment type="subcellular location">
    <subcellularLocation>
        <location evidence="1">Membrane</location>
        <topology evidence="1">Multi-pass membrane protein</topology>
    </subcellularLocation>
</comment>
<dbReference type="GO" id="GO:0016020">
    <property type="term" value="C:membrane"/>
    <property type="evidence" value="ECO:0007669"/>
    <property type="project" value="UniProtKB-SubCell"/>
</dbReference>
<dbReference type="RefSeq" id="WP_073316579.1">
    <property type="nucleotide sequence ID" value="NZ_FQYP01000005.1"/>
</dbReference>
<feature type="transmembrane region" description="Helical" evidence="5">
    <location>
        <begin position="45"/>
        <end position="61"/>
    </location>
</feature>
<feature type="transmembrane region" description="Helical" evidence="5">
    <location>
        <begin position="6"/>
        <end position="24"/>
    </location>
</feature>
<keyword evidence="2 5" id="KW-0812">Transmembrane</keyword>
<accession>A0A1M6GPL1</accession>
<dbReference type="STRING" id="570521.SAMN04488508_105384"/>
<evidence type="ECO:0000256" key="3">
    <source>
        <dbReference type="ARBA" id="ARBA00022989"/>
    </source>
</evidence>
<gene>
    <name evidence="6" type="ORF">SAMN04488508_105384</name>
</gene>
<organism evidence="6 7">
    <name type="scientific">Aquimarina spongiae</name>
    <dbReference type="NCBI Taxonomy" id="570521"/>
    <lineage>
        <taxon>Bacteria</taxon>
        <taxon>Pseudomonadati</taxon>
        <taxon>Bacteroidota</taxon>
        <taxon>Flavobacteriia</taxon>
        <taxon>Flavobacteriales</taxon>
        <taxon>Flavobacteriaceae</taxon>
        <taxon>Aquimarina</taxon>
    </lineage>
</organism>
<dbReference type="OrthoDB" id="799482at2"/>
<evidence type="ECO:0000313" key="7">
    <source>
        <dbReference type="Proteomes" id="UP000184432"/>
    </source>
</evidence>
<evidence type="ECO:0000256" key="4">
    <source>
        <dbReference type="ARBA" id="ARBA00023136"/>
    </source>
</evidence>
<proteinExistence type="predicted"/>
<name>A0A1M6GPL1_9FLAO</name>
<feature type="transmembrane region" description="Helical" evidence="5">
    <location>
        <begin position="92"/>
        <end position="111"/>
    </location>
</feature>
<keyword evidence="7" id="KW-1185">Reference proteome</keyword>
<dbReference type="Pfam" id="PF13564">
    <property type="entry name" value="DoxX_2"/>
    <property type="match status" value="1"/>
</dbReference>